<gene>
    <name evidence="9" type="ORF">HMPREF9733_00820</name>
</gene>
<comment type="subcellular location">
    <subcellularLocation>
        <location evidence="1 7">Cell membrane</location>
        <topology evidence="1 7">Multi-pass membrane protein</topology>
    </subcellularLocation>
</comment>
<dbReference type="RefSeq" id="WP_010694276.1">
    <property type="nucleotide sequence ID" value="NZ_KB442453.1"/>
</dbReference>
<keyword evidence="4 7" id="KW-0812">Transmembrane</keyword>
<feature type="transmembrane region" description="Helical" evidence="7">
    <location>
        <begin position="199"/>
        <end position="221"/>
    </location>
</feature>
<feature type="transmembrane region" description="Helical" evidence="7">
    <location>
        <begin position="74"/>
        <end position="94"/>
    </location>
</feature>
<comment type="similarity">
    <text evidence="7">Belongs to the binding-protein-dependent transport system permease family.</text>
</comment>
<dbReference type="CDD" id="cd06261">
    <property type="entry name" value="TM_PBP2"/>
    <property type="match status" value="1"/>
</dbReference>
<dbReference type="InterPro" id="IPR035906">
    <property type="entry name" value="MetI-like_sf"/>
</dbReference>
<dbReference type="GO" id="GO:0005886">
    <property type="term" value="C:plasma membrane"/>
    <property type="evidence" value="ECO:0007669"/>
    <property type="project" value="UniProtKB-SubCell"/>
</dbReference>
<comment type="caution">
    <text evidence="9">The sequence shown here is derived from an EMBL/GenBank/DDBJ whole genome shotgun (WGS) entry which is preliminary data.</text>
</comment>
<dbReference type="EMBL" id="AGDZ01000018">
    <property type="protein sequence ID" value="EMB25688.1"/>
    <property type="molecule type" value="Genomic_DNA"/>
</dbReference>
<sequence>MKKSNSVSAYLYLLPALLILSTFSLYPAIKVFLMSFYTRYNYFKHIAYEYGFENYTSLFNDPQFILASLNTLKFVSIIVPFSLSLSILVSVFLVKNTKINSLIRNIYFLPFITSTVAVAVVFRWIFHSRFGLLNYLLSLIGIDAVSWLTDPDYSMTALIILCIWKTLGYNILIILTGLRNIPEEYYAAAKLDGASGIKIFFAITLPLLFPMIFFVFITSLIGSFKTFSEVYALFHRSAGPVDSCLTIVYYIYDKLVNQFSYGVSAAASFILFLLILGLTVLGFFVSKLINKRLGLGGLRS</sequence>
<dbReference type="InterPro" id="IPR051393">
    <property type="entry name" value="ABC_transporter_permease"/>
</dbReference>
<evidence type="ECO:0000313" key="10">
    <source>
        <dbReference type="Proteomes" id="UP000016183"/>
    </source>
</evidence>
<evidence type="ECO:0000256" key="7">
    <source>
        <dbReference type="RuleBase" id="RU363032"/>
    </source>
</evidence>
<feature type="transmembrane region" description="Helical" evidence="7">
    <location>
        <begin position="106"/>
        <end position="126"/>
    </location>
</feature>
<protein>
    <recommendedName>
        <fullName evidence="8">ABC transmembrane type-1 domain-containing protein</fullName>
    </recommendedName>
</protein>
<evidence type="ECO:0000259" key="8">
    <source>
        <dbReference type="PROSITE" id="PS50928"/>
    </source>
</evidence>
<keyword evidence="2 7" id="KW-0813">Transport</keyword>
<dbReference type="Pfam" id="PF00528">
    <property type="entry name" value="BPD_transp_1"/>
    <property type="match status" value="1"/>
</dbReference>
<dbReference type="PATRIC" id="fig|999437.3.peg.831"/>
<dbReference type="PANTHER" id="PTHR30193:SF37">
    <property type="entry name" value="INNER MEMBRANE ABC TRANSPORTER PERMEASE PROTEIN YCJO"/>
    <property type="match status" value="1"/>
</dbReference>
<keyword evidence="3" id="KW-1003">Cell membrane</keyword>
<keyword evidence="5 7" id="KW-1133">Transmembrane helix</keyword>
<dbReference type="Proteomes" id="UP000016183">
    <property type="component" value="Unassembled WGS sequence"/>
</dbReference>
<dbReference type="SUPFAM" id="SSF161098">
    <property type="entry name" value="MetI-like"/>
    <property type="match status" value="1"/>
</dbReference>
<name>M2BW16_TREDN</name>
<feature type="transmembrane region" description="Helical" evidence="7">
    <location>
        <begin position="264"/>
        <end position="285"/>
    </location>
</feature>
<dbReference type="PANTHER" id="PTHR30193">
    <property type="entry name" value="ABC TRANSPORTER PERMEASE PROTEIN"/>
    <property type="match status" value="1"/>
</dbReference>
<organism evidence="9 10">
    <name type="scientific">Treponema denticola SP33</name>
    <dbReference type="NCBI Taxonomy" id="999437"/>
    <lineage>
        <taxon>Bacteria</taxon>
        <taxon>Pseudomonadati</taxon>
        <taxon>Spirochaetota</taxon>
        <taxon>Spirochaetia</taxon>
        <taxon>Spirochaetales</taxon>
        <taxon>Treponemataceae</taxon>
        <taxon>Treponema</taxon>
    </lineage>
</organism>
<evidence type="ECO:0000256" key="5">
    <source>
        <dbReference type="ARBA" id="ARBA00022989"/>
    </source>
</evidence>
<evidence type="ECO:0000313" key="9">
    <source>
        <dbReference type="EMBL" id="EMB25688.1"/>
    </source>
</evidence>
<accession>M2BW16</accession>
<dbReference type="AlphaFoldDB" id="M2BW16"/>
<dbReference type="Gene3D" id="1.10.3720.10">
    <property type="entry name" value="MetI-like"/>
    <property type="match status" value="1"/>
</dbReference>
<evidence type="ECO:0000256" key="3">
    <source>
        <dbReference type="ARBA" id="ARBA00022475"/>
    </source>
</evidence>
<feature type="domain" description="ABC transmembrane type-1" evidence="8">
    <location>
        <begin position="68"/>
        <end position="282"/>
    </location>
</feature>
<keyword evidence="6 7" id="KW-0472">Membrane</keyword>
<evidence type="ECO:0000256" key="1">
    <source>
        <dbReference type="ARBA" id="ARBA00004651"/>
    </source>
</evidence>
<evidence type="ECO:0000256" key="2">
    <source>
        <dbReference type="ARBA" id="ARBA00022448"/>
    </source>
</evidence>
<dbReference type="PROSITE" id="PS50928">
    <property type="entry name" value="ABC_TM1"/>
    <property type="match status" value="1"/>
</dbReference>
<dbReference type="HOGENOM" id="CLU_016047_0_2_12"/>
<evidence type="ECO:0000256" key="4">
    <source>
        <dbReference type="ARBA" id="ARBA00022692"/>
    </source>
</evidence>
<reference evidence="9 10" key="1">
    <citation type="submission" date="2012-01" db="EMBL/GenBank/DDBJ databases">
        <title>The Genome Sequence of Treponema denticola SP33.</title>
        <authorList>
            <consortium name="The Broad Institute Genome Sequencing Platform"/>
            <person name="Earl A."/>
            <person name="Ward D."/>
            <person name="Feldgarden M."/>
            <person name="Gevers D."/>
            <person name="Blanton J.M."/>
            <person name="Fenno C.J."/>
            <person name="Baranova O.V."/>
            <person name="Mathney J."/>
            <person name="Dewhirst F.E."/>
            <person name="Izard J."/>
            <person name="Young S.K."/>
            <person name="Zeng Q."/>
            <person name="Gargeya S."/>
            <person name="Fitzgerald M."/>
            <person name="Haas B."/>
            <person name="Abouelleil A."/>
            <person name="Alvarado L."/>
            <person name="Arachchi H.M."/>
            <person name="Berlin A."/>
            <person name="Chapman S.B."/>
            <person name="Gearin G."/>
            <person name="Goldberg J."/>
            <person name="Griggs A."/>
            <person name="Gujja S."/>
            <person name="Hansen M."/>
            <person name="Heiman D."/>
            <person name="Howarth C."/>
            <person name="Larimer J."/>
            <person name="Lui A."/>
            <person name="MacDonald P.J.P."/>
            <person name="McCowen C."/>
            <person name="Montmayeur A."/>
            <person name="Murphy C."/>
            <person name="Neiman D."/>
            <person name="Pearson M."/>
            <person name="Priest M."/>
            <person name="Roberts A."/>
            <person name="Saif S."/>
            <person name="Shea T."/>
            <person name="Sisk P."/>
            <person name="Stolte C."/>
            <person name="Sykes S."/>
            <person name="Wortman J."/>
            <person name="Nusbaum C."/>
            <person name="Birren B."/>
        </authorList>
    </citation>
    <scope>NUCLEOTIDE SEQUENCE [LARGE SCALE GENOMIC DNA]</scope>
    <source>
        <strain evidence="9 10">SP33</strain>
    </source>
</reference>
<proteinExistence type="inferred from homology"/>
<dbReference type="OrthoDB" id="368874at2"/>
<evidence type="ECO:0000256" key="6">
    <source>
        <dbReference type="ARBA" id="ARBA00023136"/>
    </source>
</evidence>
<dbReference type="InterPro" id="IPR000515">
    <property type="entry name" value="MetI-like"/>
</dbReference>
<feature type="transmembrane region" description="Helical" evidence="7">
    <location>
        <begin position="9"/>
        <end position="29"/>
    </location>
</feature>
<dbReference type="GO" id="GO:0055085">
    <property type="term" value="P:transmembrane transport"/>
    <property type="evidence" value="ECO:0007669"/>
    <property type="project" value="InterPro"/>
</dbReference>
<feature type="transmembrane region" description="Helical" evidence="7">
    <location>
        <begin position="156"/>
        <end position="179"/>
    </location>
</feature>